<dbReference type="Gene3D" id="1.20.1530.20">
    <property type="match status" value="1"/>
</dbReference>
<feature type="transmembrane region" description="Helical" evidence="5">
    <location>
        <begin position="47"/>
        <end position="70"/>
    </location>
</feature>
<dbReference type="Pfam" id="PF01758">
    <property type="entry name" value="SBF"/>
    <property type="match status" value="1"/>
</dbReference>
<dbReference type="PANTHER" id="PTHR10361:SF28">
    <property type="entry name" value="P3 PROTEIN-RELATED"/>
    <property type="match status" value="1"/>
</dbReference>
<dbReference type="RefSeq" id="WP_145691059.1">
    <property type="nucleotide sequence ID" value="NZ_VLJT01000009.1"/>
</dbReference>
<feature type="transmembrane region" description="Helical" evidence="5">
    <location>
        <begin position="208"/>
        <end position="231"/>
    </location>
</feature>
<protein>
    <submittedName>
        <fullName evidence="6">BASS family bile acid:Na+ symporter</fullName>
    </submittedName>
</protein>
<feature type="transmembrane region" description="Helical" evidence="5">
    <location>
        <begin position="270"/>
        <end position="292"/>
    </location>
</feature>
<gene>
    <name evidence="6" type="ORF">L618_001200000150</name>
</gene>
<dbReference type="EMBL" id="VLJT01000009">
    <property type="protein sequence ID" value="TWH23468.1"/>
    <property type="molecule type" value="Genomic_DNA"/>
</dbReference>
<accession>A0A562EP04</accession>
<proteinExistence type="predicted"/>
<feature type="transmembrane region" description="Helical" evidence="5">
    <location>
        <begin position="103"/>
        <end position="129"/>
    </location>
</feature>
<keyword evidence="3 5" id="KW-1133">Transmembrane helix</keyword>
<dbReference type="InterPro" id="IPR004710">
    <property type="entry name" value="Bilac:Na_transpt"/>
</dbReference>
<comment type="subcellular location">
    <subcellularLocation>
        <location evidence="1">Membrane</location>
        <topology evidence="1">Multi-pass membrane protein</topology>
    </subcellularLocation>
</comment>
<keyword evidence="4 5" id="KW-0472">Membrane</keyword>
<dbReference type="InterPro" id="IPR038770">
    <property type="entry name" value="Na+/solute_symporter_sf"/>
</dbReference>
<dbReference type="PANTHER" id="PTHR10361">
    <property type="entry name" value="SODIUM-BILE ACID COTRANSPORTER"/>
    <property type="match status" value="1"/>
</dbReference>
<keyword evidence="2 5" id="KW-0812">Transmembrane</keyword>
<sequence>MNVDDVRLSFDSGSLLVLNVVLAAIMLGIALDTSVDDFRRALRAPKAMAVGIAAQFLALPAVTWLLTLLLDPAPSIALGMILVACCPPGNISNVLTHRAGGDVALSVSMTAVSNVFAIVLMPINFAFWGSRSDDTRALLRSVELDGLDMVVQIALIIGLPFVLGIWAAQKAPGLASRAQPWVKNGSLLALLAFIVAGLAGNFADFLDYIGLVLLAVFLHDAIALGLGYLCGWASGLPEYSRRAVSFEVGIRNAGLGLGLVMTFFDGLGGMAIVAGWWGIWDIVAGLHLATVWSRRTATRKVIA</sequence>
<feature type="transmembrane region" description="Helical" evidence="5">
    <location>
        <begin position="15"/>
        <end position="35"/>
    </location>
</feature>
<dbReference type="AlphaFoldDB" id="A0A562EP04"/>
<organism evidence="6 7">
    <name type="scientific">Rhodococcus rhodochrous J45</name>
    <dbReference type="NCBI Taxonomy" id="935266"/>
    <lineage>
        <taxon>Bacteria</taxon>
        <taxon>Bacillati</taxon>
        <taxon>Actinomycetota</taxon>
        <taxon>Actinomycetes</taxon>
        <taxon>Mycobacteriales</taxon>
        <taxon>Nocardiaceae</taxon>
        <taxon>Rhodococcus</taxon>
    </lineage>
</organism>
<evidence type="ECO:0000256" key="2">
    <source>
        <dbReference type="ARBA" id="ARBA00022692"/>
    </source>
</evidence>
<dbReference type="InterPro" id="IPR002657">
    <property type="entry name" value="BilAc:Na_symport/Acr3"/>
</dbReference>
<name>A0A562EP04_RHORH</name>
<evidence type="ECO:0000313" key="6">
    <source>
        <dbReference type="EMBL" id="TWH23468.1"/>
    </source>
</evidence>
<feature type="transmembrane region" description="Helical" evidence="5">
    <location>
        <begin position="149"/>
        <end position="169"/>
    </location>
</feature>
<feature type="transmembrane region" description="Helical" evidence="5">
    <location>
        <begin position="76"/>
        <end position="96"/>
    </location>
</feature>
<dbReference type="Proteomes" id="UP000317573">
    <property type="component" value="Unassembled WGS sequence"/>
</dbReference>
<evidence type="ECO:0000256" key="1">
    <source>
        <dbReference type="ARBA" id="ARBA00004141"/>
    </source>
</evidence>
<feature type="transmembrane region" description="Helical" evidence="5">
    <location>
        <begin position="181"/>
        <end position="202"/>
    </location>
</feature>
<evidence type="ECO:0000256" key="4">
    <source>
        <dbReference type="ARBA" id="ARBA00023136"/>
    </source>
</evidence>
<evidence type="ECO:0000256" key="3">
    <source>
        <dbReference type="ARBA" id="ARBA00022989"/>
    </source>
</evidence>
<evidence type="ECO:0000256" key="5">
    <source>
        <dbReference type="SAM" id="Phobius"/>
    </source>
</evidence>
<feature type="transmembrane region" description="Helical" evidence="5">
    <location>
        <begin position="243"/>
        <end position="264"/>
    </location>
</feature>
<reference evidence="6 7" key="1">
    <citation type="submission" date="2019-07" db="EMBL/GenBank/DDBJ databases">
        <title>Genome sequencing of lignin-degrading bacterial isolates.</title>
        <authorList>
            <person name="Gladden J."/>
        </authorList>
    </citation>
    <scope>NUCLEOTIDE SEQUENCE [LARGE SCALE GENOMIC DNA]</scope>
    <source>
        <strain evidence="6 7">J45</strain>
    </source>
</reference>
<comment type="caution">
    <text evidence="6">The sequence shown here is derived from an EMBL/GenBank/DDBJ whole genome shotgun (WGS) entry which is preliminary data.</text>
</comment>
<dbReference type="GO" id="GO:0016020">
    <property type="term" value="C:membrane"/>
    <property type="evidence" value="ECO:0007669"/>
    <property type="project" value="UniProtKB-SubCell"/>
</dbReference>
<evidence type="ECO:0000313" key="7">
    <source>
        <dbReference type="Proteomes" id="UP000317573"/>
    </source>
</evidence>